<keyword evidence="8" id="KW-1185">Reference proteome</keyword>
<dbReference type="EMBL" id="QJKJ01003029">
    <property type="protein sequence ID" value="RDY00320.1"/>
    <property type="molecule type" value="Genomic_DNA"/>
</dbReference>
<feature type="non-terminal residue" evidence="7">
    <location>
        <position position="1"/>
    </location>
</feature>
<proteinExistence type="inferred from homology"/>
<keyword evidence="6" id="KW-1133">Transmembrane helix</keyword>
<keyword evidence="6" id="KW-0812">Transmembrane</keyword>
<name>A0A371HC19_MUCPR</name>
<comment type="caution">
    <text evidence="7">The sequence shown here is derived from an EMBL/GenBank/DDBJ whole genome shotgun (WGS) entry which is preliminary data.</text>
</comment>
<evidence type="ECO:0000256" key="1">
    <source>
        <dbReference type="ARBA" id="ARBA00004496"/>
    </source>
</evidence>
<protein>
    <recommendedName>
        <fullName evidence="9">Myeloid leukemia factor 1</fullName>
    </recommendedName>
</protein>
<dbReference type="Proteomes" id="UP000257109">
    <property type="component" value="Unassembled WGS sequence"/>
</dbReference>
<evidence type="ECO:0000256" key="3">
    <source>
        <dbReference type="ARBA" id="ARBA00022490"/>
    </source>
</evidence>
<organism evidence="7 8">
    <name type="scientific">Mucuna pruriens</name>
    <name type="common">Velvet bean</name>
    <name type="synonym">Dolichos pruriens</name>
    <dbReference type="NCBI Taxonomy" id="157652"/>
    <lineage>
        <taxon>Eukaryota</taxon>
        <taxon>Viridiplantae</taxon>
        <taxon>Streptophyta</taxon>
        <taxon>Embryophyta</taxon>
        <taxon>Tracheophyta</taxon>
        <taxon>Spermatophyta</taxon>
        <taxon>Magnoliopsida</taxon>
        <taxon>eudicotyledons</taxon>
        <taxon>Gunneridae</taxon>
        <taxon>Pentapetalae</taxon>
        <taxon>rosids</taxon>
        <taxon>fabids</taxon>
        <taxon>Fabales</taxon>
        <taxon>Fabaceae</taxon>
        <taxon>Papilionoideae</taxon>
        <taxon>50 kb inversion clade</taxon>
        <taxon>NPAAA clade</taxon>
        <taxon>indigoferoid/millettioid clade</taxon>
        <taxon>Phaseoleae</taxon>
        <taxon>Mucuna</taxon>
    </lineage>
</organism>
<evidence type="ECO:0000313" key="8">
    <source>
        <dbReference type="Proteomes" id="UP000257109"/>
    </source>
</evidence>
<feature type="region of interest" description="Disordered" evidence="5">
    <location>
        <begin position="87"/>
        <end position="148"/>
    </location>
</feature>
<comment type="similarity">
    <text evidence="2">Belongs to the MLF family.</text>
</comment>
<keyword evidence="4" id="KW-0597">Phosphoprotein</keyword>
<dbReference type="OrthoDB" id="8707547at2759"/>
<comment type="subcellular location">
    <subcellularLocation>
        <location evidence="1">Cytoplasm</location>
    </subcellularLocation>
</comment>
<evidence type="ECO:0000256" key="4">
    <source>
        <dbReference type="ARBA" id="ARBA00022553"/>
    </source>
</evidence>
<dbReference type="AlphaFoldDB" id="A0A371HC19"/>
<accession>A0A371HC19</accession>
<keyword evidence="6" id="KW-0472">Membrane</keyword>
<dbReference type="Pfam" id="PF10248">
    <property type="entry name" value="Mlf1IP"/>
    <property type="match status" value="1"/>
</dbReference>
<dbReference type="GO" id="GO:0005737">
    <property type="term" value="C:cytoplasm"/>
    <property type="evidence" value="ECO:0007669"/>
    <property type="project" value="UniProtKB-SubCell"/>
</dbReference>
<gene>
    <name evidence="7" type="ORF">CR513_16511</name>
</gene>
<evidence type="ECO:0000313" key="7">
    <source>
        <dbReference type="EMBL" id="RDY00320.1"/>
    </source>
</evidence>
<sequence length="360" mass="40486">MKRNLESQKLQFQRIALDALFCILLSLNSILILIIKNMQKGREVRDNIFEPRGFGIHRSMMPSLLGHRDPFDDPFFTDRFDSLFGPSSASRATQKTNKGKGIVIEELDSDDEGTNCPETGEKDFDKKKSKSTMEPSVEHPDDDVNERKSSDVTYKNNHYNMAKPSKARNVSFQSSRVTYSGIDGAYYTSTRTRRMGADGVVMEENKEADATTGQATHRITRGIHDKGHSFLRKLDSDGKVDTMQTLHNLNEDELAGFEEAWKGNKMAQLPGFDVHRKEEHDYVVDSSGGKQNRDQVRALSYLEPARRARGFPSNYEAGTNAGGRAKKVVRVNIEDLAAPGIQATIGECINDWEYLKKLQG</sequence>
<reference evidence="7" key="1">
    <citation type="submission" date="2018-05" db="EMBL/GenBank/DDBJ databases">
        <title>Draft genome of Mucuna pruriens seed.</title>
        <authorList>
            <person name="Nnadi N.E."/>
            <person name="Vos R."/>
            <person name="Hasami M.H."/>
            <person name="Devisetty U.K."/>
            <person name="Aguiy J.C."/>
        </authorList>
    </citation>
    <scope>NUCLEOTIDE SEQUENCE [LARGE SCALE GENOMIC DNA]</scope>
    <source>
        <strain evidence="7">JCA_2017</strain>
    </source>
</reference>
<evidence type="ECO:0000256" key="5">
    <source>
        <dbReference type="SAM" id="MobiDB-lite"/>
    </source>
</evidence>
<evidence type="ECO:0008006" key="9">
    <source>
        <dbReference type="Google" id="ProtNLM"/>
    </source>
</evidence>
<dbReference type="InterPro" id="IPR019376">
    <property type="entry name" value="Myeloid_leukemia_factor"/>
</dbReference>
<evidence type="ECO:0000256" key="6">
    <source>
        <dbReference type="SAM" id="Phobius"/>
    </source>
</evidence>
<evidence type="ECO:0000256" key="2">
    <source>
        <dbReference type="ARBA" id="ARBA00008332"/>
    </source>
</evidence>
<keyword evidence="3" id="KW-0963">Cytoplasm</keyword>
<feature type="transmembrane region" description="Helical" evidence="6">
    <location>
        <begin position="15"/>
        <end position="35"/>
    </location>
</feature>
<dbReference type="PANTHER" id="PTHR13105">
    <property type="entry name" value="MYELOID LEUKEMIA FACTOR"/>
    <property type="match status" value="1"/>
</dbReference>
<feature type="compositionally biased region" description="Polar residues" evidence="5">
    <location>
        <begin position="87"/>
        <end position="96"/>
    </location>
</feature>
<dbReference type="STRING" id="157652.A0A371HC19"/>